<evidence type="ECO:0000259" key="1">
    <source>
        <dbReference type="PROSITE" id="PS51886"/>
    </source>
</evidence>
<feature type="domain" description="TLDc" evidence="1">
    <location>
        <begin position="40"/>
        <end position="106"/>
    </location>
</feature>
<feature type="non-terminal residue" evidence="2">
    <location>
        <position position="106"/>
    </location>
</feature>
<protein>
    <recommendedName>
        <fullName evidence="1">TLDc domain-containing protein</fullName>
    </recommendedName>
</protein>
<sequence length="106" mass="12333">SAVVECSDSIYQLIKEYSRYQPLQSHILTDTENDILMKFVIQMHNEEMSMATTLRRFLSVENVIRINLLYRASRDGFDCKMFHLLCDNKGPTLCIIRSEENHVFGG</sequence>
<dbReference type="InterPro" id="IPR006571">
    <property type="entry name" value="TLDc_dom"/>
</dbReference>
<evidence type="ECO:0000313" key="2">
    <source>
        <dbReference type="EMBL" id="ETO03688.1"/>
    </source>
</evidence>
<keyword evidence="3" id="KW-1185">Reference proteome</keyword>
<dbReference type="OrthoDB" id="10001977at2759"/>
<accession>X6LP27</accession>
<feature type="non-terminal residue" evidence="2">
    <location>
        <position position="1"/>
    </location>
</feature>
<reference evidence="2 3" key="1">
    <citation type="journal article" date="2013" name="Curr. Biol.">
        <title>The Genome of the Foraminiferan Reticulomyxa filosa.</title>
        <authorList>
            <person name="Glockner G."/>
            <person name="Hulsmann N."/>
            <person name="Schleicher M."/>
            <person name="Noegel A.A."/>
            <person name="Eichinger L."/>
            <person name="Gallinger C."/>
            <person name="Pawlowski J."/>
            <person name="Sierra R."/>
            <person name="Euteneuer U."/>
            <person name="Pillet L."/>
            <person name="Moustafa A."/>
            <person name="Platzer M."/>
            <person name="Groth M."/>
            <person name="Szafranski K."/>
            <person name="Schliwa M."/>
        </authorList>
    </citation>
    <scope>NUCLEOTIDE SEQUENCE [LARGE SCALE GENOMIC DNA]</scope>
</reference>
<dbReference type="Pfam" id="PF07534">
    <property type="entry name" value="TLD"/>
    <property type="match status" value="1"/>
</dbReference>
<proteinExistence type="predicted"/>
<dbReference type="PROSITE" id="PS51886">
    <property type="entry name" value="TLDC"/>
    <property type="match status" value="1"/>
</dbReference>
<evidence type="ECO:0000313" key="3">
    <source>
        <dbReference type="Proteomes" id="UP000023152"/>
    </source>
</evidence>
<dbReference type="AlphaFoldDB" id="X6LP27"/>
<name>X6LP27_RETFI</name>
<dbReference type="Proteomes" id="UP000023152">
    <property type="component" value="Unassembled WGS sequence"/>
</dbReference>
<gene>
    <name evidence="2" type="ORF">RFI_33714</name>
</gene>
<comment type="caution">
    <text evidence="2">The sequence shown here is derived from an EMBL/GenBank/DDBJ whole genome shotgun (WGS) entry which is preliminary data.</text>
</comment>
<organism evidence="2 3">
    <name type="scientific">Reticulomyxa filosa</name>
    <dbReference type="NCBI Taxonomy" id="46433"/>
    <lineage>
        <taxon>Eukaryota</taxon>
        <taxon>Sar</taxon>
        <taxon>Rhizaria</taxon>
        <taxon>Retaria</taxon>
        <taxon>Foraminifera</taxon>
        <taxon>Monothalamids</taxon>
        <taxon>Reticulomyxidae</taxon>
        <taxon>Reticulomyxa</taxon>
    </lineage>
</organism>
<dbReference type="EMBL" id="ASPP01032648">
    <property type="protein sequence ID" value="ETO03688.1"/>
    <property type="molecule type" value="Genomic_DNA"/>
</dbReference>